<feature type="transmembrane region" description="Helical" evidence="1">
    <location>
        <begin position="116"/>
        <end position="141"/>
    </location>
</feature>
<dbReference type="AlphaFoldDB" id="A0A067MQ74"/>
<gene>
    <name evidence="3" type="ORF">BOTBODRAFT_241473</name>
</gene>
<keyword evidence="1" id="KW-0472">Membrane</keyword>
<accession>A0A067MQ74</accession>
<evidence type="ECO:0000313" key="4">
    <source>
        <dbReference type="Proteomes" id="UP000027195"/>
    </source>
</evidence>
<feature type="transmembrane region" description="Helical" evidence="1">
    <location>
        <begin position="84"/>
        <end position="104"/>
    </location>
</feature>
<feature type="domain" description="DUF6533" evidence="2">
    <location>
        <begin position="15"/>
        <end position="60"/>
    </location>
</feature>
<dbReference type="InterPro" id="IPR045340">
    <property type="entry name" value="DUF6533"/>
</dbReference>
<keyword evidence="4" id="KW-1185">Reference proteome</keyword>
<feature type="transmembrane region" description="Helical" evidence="1">
    <location>
        <begin position="161"/>
        <end position="182"/>
    </location>
</feature>
<organism evidence="3 4">
    <name type="scientific">Botryobasidium botryosum (strain FD-172 SS1)</name>
    <dbReference type="NCBI Taxonomy" id="930990"/>
    <lineage>
        <taxon>Eukaryota</taxon>
        <taxon>Fungi</taxon>
        <taxon>Dikarya</taxon>
        <taxon>Basidiomycota</taxon>
        <taxon>Agaricomycotina</taxon>
        <taxon>Agaricomycetes</taxon>
        <taxon>Cantharellales</taxon>
        <taxon>Botryobasidiaceae</taxon>
        <taxon>Botryobasidium</taxon>
    </lineage>
</organism>
<protein>
    <recommendedName>
        <fullName evidence="2">DUF6533 domain-containing protein</fullName>
    </recommendedName>
</protein>
<feature type="transmembrane region" description="Helical" evidence="1">
    <location>
        <begin position="12"/>
        <end position="29"/>
    </location>
</feature>
<evidence type="ECO:0000256" key="1">
    <source>
        <dbReference type="SAM" id="Phobius"/>
    </source>
</evidence>
<dbReference type="EMBL" id="KL198026">
    <property type="protein sequence ID" value="KDQ16820.1"/>
    <property type="molecule type" value="Genomic_DNA"/>
</dbReference>
<dbReference type="HOGENOM" id="CLU_035509_11_3_1"/>
<dbReference type="InParanoid" id="A0A067MQ74"/>
<proteinExistence type="predicted"/>
<evidence type="ECO:0000313" key="3">
    <source>
        <dbReference type="EMBL" id="KDQ16820.1"/>
    </source>
</evidence>
<keyword evidence="1" id="KW-1133">Transmembrane helix</keyword>
<dbReference type="Proteomes" id="UP000027195">
    <property type="component" value="Unassembled WGS sequence"/>
</dbReference>
<keyword evidence="1" id="KW-0812">Transmembrane</keyword>
<feature type="transmembrane region" description="Helical" evidence="1">
    <location>
        <begin position="49"/>
        <end position="68"/>
    </location>
</feature>
<sequence length="299" mass="34166">MESSFMDISPVAINYSFVASLVVLSYDHALTLNDEVRLVWSAPWNTAKLLFLWIRYCTPMCMIVLLVIESQKILSFQATCALDPMFFLTSLVATQCAADFLLLLRVHAIWGRTWKVLILMGTLWAAIYISFMVMFVEMIVHTLMSGPEPAFCYELLNSLDIFAWVTYIFSLLFDTTAFFMMVSRALMHRRARQIREPLLQTFYGYGIGYFACLTLLKAFVILGSAGHFFVVYKVAMHFVRCLSVTLTTRMYLSIRSIRTHQDWAAATNVKSRQSGARSSNESMELSVLSISRRHCIPPV</sequence>
<reference evidence="4" key="1">
    <citation type="journal article" date="2014" name="Proc. Natl. Acad. Sci. U.S.A.">
        <title>Extensive sampling of basidiomycete genomes demonstrates inadequacy of the white-rot/brown-rot paradigm for wood decay fungi.</title>
        <authorList>
            <person name="Riley R."/>
            <person name="Salamov A.A."/>
            <person name="Brown D.W."/>
            <person name="Nagy L.G."/>
            <person name="Floudas D."/>
            <person name="Held B.W."/>
            <person name="Levasseur A."/>
            <person name="Lombard V."/>
            <person name="Morin E."/>
            <person name="Otillar R."/>
            <person name="Lindquist E.A."/>
            <person name="Sun H."/>
            <person name="LaButti K.M."/>
            <person name="Schmutz J."/>
            <person name="Jabbour D."/>
            <person name="Luo H."/>
            <person name="Baker S.E."/>
            <person name="Pisabarro A.G."/>
            <person name="Walton J.D."/>
            <person name="Blanchette R.A."/>
            <person name="Henrissat B."/>
            <person name="Martin F."/>
            <person name="Cullen D."/>
            <person name="Hibbett D.S."/>
            <person name="Grigoriev I.V."/>
        </authorList>
    </citation>
    <scope>NUCLEOTIDE SEQUENCE [LARGE SCALE GENOMIC DNA]</scope>
    <source>
        <strain evidence="4">FD-172 SS1</strain>
    </source>
</reference>
<feature type="transmembrane region" description="Helical" evidence="1">
    <location>
        <begin position="202"/>
        <end position="222"/>
    </location>
</feature>
<dbReference type="STRING" id="930990.A0A067MQ74"/>
<dbReference type="Pfam" id="PF20151">
    <property type="entry name" value="DUF6533"/>
    <property type="match status" value="1"/>
</dbReference>
<dbReference type="OrthoDB" id="3251775at2759"/>
<name>A0A067MQ74_BOTB1</name>
<evidence type="ECO:0000259" key="2">
    <source>
        <dbReference type="Pfam" id="PF20151"/>
    </source>
</evidence>